<organism evidence="1 2">
    <name type="scientific">Saprolegnia parasitica (strain CBS 223.65)</name>
    <dbReference type="NCBI Taxonomy" id="695850"/>
    <lineage>
        <taxon>Eukaryota</taxon>
        <taxon>Sar</taxon>
        <taxon>Stramenopiles</taxon>
        <taxon>Oomycota</taxon>
        <taxon>Saprolegniomycetes</taxon>
        <taxon>Saprolegniales</taxon>
        <taxon>Saprolegniaceae</taxon>
        <taxon>Saprolegnia</taxon>
    </lineage>
</organism>
<gene>
    <name evidence="1" type="ORF">SPRG_08844</name>
</gene>
<dbReference type="Proteomes" id="UP000030745">
    <property type="component" value="Unassembled WGS sequence"/>
</dbReference>
<evidence type="ECO:0000313" key="1">
    <source>
        <dbReference type="EMBL" id="KDO25903.1"/>
    </source>
</evidence>
<keyword evidence="2" id="KW-1185">Reference proteome</keyword>
<dbReference type="VEuPathDB" id="FungiDB:SPRG_08844"/>
<sequence length="191" mass="20922">MQDVVLEVVRFIPGPNDLVAFLEAVRPVDRSDVLRSLRALLLAIPPDRLWPEPMLDYAPDALIISSEEIGDVFTPWPTHLIVMSIFLAWDDADTASVCRAWRGCSQLRHVDVQFETLNQMQLDAFMDVAHASDASAEFESSDSLCAWLATTSATSLGLSDVAFHETKTALTSLALDHVDGLVPPSSLSSNL</sequence>
<evidence type="ECO:0000313" key="2">
    <source>
        <dbReference type="Proteomes" id="UP000030745"/>
    </source>
</evidence>
<dbReference type="KEGG" id="spar:SPRG_08844"/>
<dbReference type="OMA" id="EPMLDYA"/>
<reference evidence="1 2" key="1">
    <citation type="journal article" date="2013" name="PLoS Genet.">
        <title>Distinctive expansion of potential virulence genes in the genome of the oomycete fish pathogen Saprolegnia parasitica.</title>
        <authorList>
            <person name="Jiang R.H."/>
            <person name="de Bruijn I."/>
            <person name="Haas B.J."/>
            <person name="Belmonte R."/>
            <person name="Lobach L."/>
            <person name="Christie J."/>
            <person name="van den Ackerveken G."/>
            <person name="Bottin A."/>
            <person name="Bulone V."/>
            <person name="Diaz-Moreno S.M."/>
            <person name="Dumas B."/>
            <person name="Fan L."/>
            <person name="Gaulin E."/>
            <person name="Govers F."/>
            <person name="Grenville-Briggs L.J."/>
            <person name="Horner N.R."/>
            <person name="Levin J.Z."/>
            <person name="Mammella M."/>
            <person name="Meijer H.J."/>
            <person name="Morris P."/>
            <person name="Nusbaum C."/>
            <person name="Oome S."/>
            <person name="Phillips A.J."/>
            <person name="van Rooyen D."/>
            <person name="Rzeszutek E."/>
            <person name="Saraiva M."/>
            <person name="Secombes C.J."/>
            <person name="Seidl M.F."/>
            <person name="Snel B."/>
            <person name="Stassen J.H."/>
            <person name="Sykes S."/>
            <person name="Tripathy S."/>
            <person name="van den Berg H."/>
            <person name="Vega-Arreguin J.C."/>
            <person name="Wawra S."/>
            <person name="Young S.K."/>
            <person name="Zeng Q."/>
            <person name="Dieguez-Uribeondo J."/>
            <person name="Russ C."/>
            <person name="Tyler B.M."/>
            <person name="van West P."/>
        </authorList>
    </citation>
    <scope>NUCLEOTIDE SEQUENCE [LARGE SCALE GENOMIC DNA]</scope>
    <source>
        <strain evidence="1 2">CBS 223.65</strain>
    </source>
</reference>
<dbReference type="AlphaFoldDB" id="A0A067C5V9"/>
<protein>
    <submittedName>
        <fullName evidence="1">Uncharacterized protein</fullName>
    </submittedName>
</protein>
<dbReference type="GeneID" id="24131049"/>
<dbReference type="EMBL" id="KK583228">
    <property type="protein sequence ID" value="KDO25903.1"/>
    <property type="molecule type" value="Genomic_DNA"/>
</dbReference>
<dbReference type="RefSeq" id="XP_012203463.1">
    <property type="nucleotide sequence ID" value="XM_012348073.1"/>
</dbReference>
<dbReference type="OrthoDB" id="10426770at2759"/>
<proteinExistence type="predicted"/>
<accession>A0A067C5V9</accession>
<name>A0A067C5V9_SAPPC</name>